<feature type="compositionally biased region" description="Basic and acidic residues" evidence="1">
    <location>
        <begin position="217"/>
        <end position="229"/>
    </location>
</feature>
<reference evidence="2" key="1">
    <citation type="submission" date="2022-08" db="UniProtKB">
        <authorList>
            <consortium name="EnsemblMetazoa"/>
        </authorList>
    </citation>
    <scope>IDENTIFICATION</scope>
    <source>
        <strain evidence="2">05x7-T-G4-1.051#20</strain>
    </source>
</reference>
<feature type="compositionally biased region" description="Basic residues" evidence="1">
    <location>
        <begin position="500"/>
        <end position="514"/>
    </location>
</feature>
<dbReference type="Proteomes" id="UP000005408">
    <property type="component" value="Unassembled WGS sequence"/>
</dbReference>
<feature type="compositionally biased region" description="Basic and acidic residues" evidence="1">
    <location>
        <begin position="142"/>
        <end position="151"/>
    </location>
</feature>
<organism evidence="2 3">
    <name type="scientific">Magallana gigas</name>
    <name type="common">Pacific oyster</name>
    <name type="synonym">Crassostrea gigas</name>
    <dbReference type="NCBI Taxonomy" id="29159"/>
    <lineage>
        <taxon>Eukaryota</taxon>
        <taxon>Metazoa</taxon>
        <taxon>Spiralia</taxon>
        <taxon>Lophotrochozoa</taxon>
        <taxon>Mollusca</taxon>
        <taxon>Bivalvia</taxon>
        <taxon>Autobranchia</taxon>
        <taxon>Pteriomorphia</taxon>
        <taxon>Ostreida</taxon>
        <taxon>Ostreoidea</taxon>
        <taxon>Ostreidae</taxon>
        <taxon>Magallana</taxon>
    </lineage>
</organism>
<name>A0A8W8KIR6_MAGGI</name>
<feature type="compositionally biased region" description="Basic residues" evidence="1">
    <location>
        <begin position="87"/>
        <end position="102"/>
    </location>
</feature>
<evidence type="ECO:0000313" key="3">
    <source>
        <dbReference type="Proteomes" id="UP000005408"/>
    </source>
</evidence>
<feature type="region of interest" description="Disordered" evidence="1">
    <location>
        <begin position="309"/>
        <end position="345"/>
    </location>
</feature>
<dbReference type="EnsemblMetazoa" id="G2408.1">
    <property type="protein sequence ID" value="G2408.1:cds"/>
    <property type="gene ID" value="G2408"/>
</dbReference>
<feature type="region of interest" description="Disordered" evidence="1">
    <location>
        <begin position="193"/>
        <end position="246"/>
    </location>
</feature>
<feature type="region of interest" description="Disordered" evidence="1">
    <location>
        <begin position="256"/>
        <end position="275"/>
    </location>
</feature>
<sequence length="672" mass="77033">MLRLGEIPWQKYGAEKIKKKLVHEAESLPVDTSRIPEKYHGILQYGLQRDPLHRLLNFSNVHQILQLSDQEISKYLKMVHQKEKFRSEHKKTANGKRHKHFGKPQESASSDSLNETVLRKEMADYDEVENKTSGKRKPKWSKTLEGKHDNRNQNGYKYGCNPNMRFVDEMNFTHKNVSWKLHEEQEGDKYYYTVGVKGSPNHQQQHSSPQPSRKHNEKPLTDSESDLRQSDSQTSEEVQHHEMQKPLVRKYSYLEAEQRSSPPKGHCSVKPASHCTAGNVEKPVEKQLTTAGSIYALYNSFYGDDGCNTPGKIDENKRNPYSTMPRKRKRMGATPDMRPREEYCPGKGSVRNLVDLFQTQESSHKFQQAVLCGRAKEYTETSLPKSPVQPRKIDFYGTEEKEKDTCCKPPSPYKKAPSAPPLYPTIESNVMACDSLTTVSSTTSAGPDNNLKESSSVESAVLDRWVSHSLQNCQKSLTDEIFNELAHKAEDELNEESARSKKNHKKKKKNKANKNNRNNEKSEIEEFYFDDDLRNKNITEESHMTLQKPFLPGKLMQYNNKLRSSFHDIPSNIHDCDHVEENGRNTKHFGSPPRPYPRYIPATSVLEYQKIKKECEKRGAFTSTVVIQSNSRDPDSHVVTHTLTDLVDGTTSTLYGKKVHASDVISAHYSQY</sequence>
<accession>A0A8W8KIR6</accession>
<feature type="compositionally biased region" description="Basic and acidic residues" evidence="1">
    <location>
        <begin position="117"/>
        <end position="132"/>
    </location>
</feature>
<proteinExistence type="predicted"/>
<feature type="region of interest" description="Disordered" evidence="1">
    <location>
        <begin position="491"/>
        <end position="520"/>
    </location>
</feature>
<feature type="region of interest" description="Disordered" evidence="1">
    <location>
        <begin position="83"/>
        <end position="157"/>
    </location>
</feature>
<feature type="compositionally biased region" description="Low complexity" evidence="1">
    <location>
        <begin position="199"/>
        <end position="211"/>
    </location>
</feature>
<protein>
    <submittedName>
        <fullName evidence="2">Uncharacterized protein</fullName>
    </submittedName>
</protein>
<evidence type="ECO:0000256" key="1">
    <source>
        <dbReference type="SAM" id="MobiDB-lite"/>
    </source>
</evidence>
<feature type="region of interest" description="Disordered" evidence="1">
    <location>
        <begin position="399"/>
        <end position="418"/>
    </location>
</feature>
<feature type="compositionally biased region" description="Polar residues" evidence="1">
    <location>
        <begin position="106"/>
        <end position="115"/>
    </location>
</feature>
<evidence type="ECO:0000313" key="2">
    <source>
        <dbReference type="EnsemblMetazoa" id="G2408.1:cds"/>
    </source>
</evidence>
<keyword evidence="3" id="KW-1185">Reference proteome</keyword>
<dbReference type="AlphaFoldDB" id="A0A8W8KIR6"/>